<dbReference type="InterPro" id="IPR029058">
    <property type="entry name" value="AB_hydrolase_fold"/>
</dbReference>
<dbReference type="AlphaFoldDB" id="A0A074M985"/>
<accession>A0A074M985</accession>
<reference evidence="1 2" key="1">
    <citation type="journal article" date="2013" name="Int. J. Syst. Evol. Microbiol.">
        <title>Tumebacillus flagellatus sp. nov., an alpha-amylase/pullulanase-producing bacterium isolated from cassava wastewater.</title>
        <authorList>
            <person name="Wang Q."/>
            <person name="Xie N."/>
            <person name="Qin Y."/>
            <person name="Shen N."/>
            <person name="Zhu J."/>
            <person name="Mi H."/>
            <person name="Huang R."/>
        </authorList>
    </citation>
    <scope>NUCLEOTIDE SEQUENCE [LARGE SCALE GENOMIC DNA]</scope>
    <source>
        <strain evidence="1 2">GST4</strain>
    </source>
</reference>
<dbReference type="Gene3D" id="3.40.50.1820">
    <property type="entry name" value="alpha/beta hydrolase"/>
    <property type="match status" value="1"/>
</dbReference>
<dbReference type="EMBL" id="JMIR01000021">
    <property type="protein sequence ID" value="KEO82512.1"/>
    <property type="molecule type" value="Genomic_DNA"/>
</dbReference>
<evidence type="ECO:0000313" key="2">
    <source>
        <dbReference type="Proteomes" id="UP000027931"/>
    </source>
</evidence>
<comment type="caution">
    <text evidence="1">The sequence shown here is derived from an EMBL/GenBank/DDBJ whole genome shotgun (WGS) entry which is preliminary data.</text>
</comment>
<keyword evidence="2" id="KW-1185">Reference proteome</keyword>
<dbReference type="OrthoDB" id="5380819at2"/>
<gene>
    <name evidence="1" type="ORF">EL26_14855</name>
</gene>
<dbReference type="Proteomes" id="UP000027931">
    <property type="component" value="Unassembled WGS sequence"/>
</dbReference>
<sequence>MPRRVIHFQKGRSHEELWNALRDQFQQEYRLVSIDRKGIDSKPQEDAETVVHILEELQWPDAVLIAHGEDCRFARDLAMLAPQRVSALFLVDAPDDVTVQSTRHPFLHVTTADSGRQDPFVLENSALLPEVFHAFCTLRLRG</sequence>
<proteinExistence type="predicted"/>
<evidence type="ECO:0008006" key="3">
    <source>
        <dbReference type="Google" id="ProtNLM"/>
    </source>
</evidence>
<dbReference type="RefSeq" id="WP_038090073.1">
    <property type="nucleotide sequence ID" value="NZ_JMIR01000021.1"/>
</dbReference>
<dbReference type="STRING" id="1157490.EL26_14855"/>
<dbReference type="SUPFAM" id="SSF53474">
    <property type="entry name" value="alpha/beta-Hydrolases"/>
    <property type="match status" value="1"/>
</dbReference>
<protein>
    <recommendedName>
        <fullName evidence="3">NYN domain-containing protein</fullName>
    </recommendedName>
</protein>
<name>A0A074M985_9BACL</name>
<evidence type="ECO:0000313" key="1">
    <source>
        <dbReference type="EMBL" id="KEO82512.1"/>
    </source>
</evidence>
<organism evidence="1 2">
    <name type="scientific">Tumebacillus flagellatus</name>
    <dbReference type="NCBI Taxonomy" id="1157490"/>
    <lineage>
        <taxon>Bacteria</taxon>
        <taxon>Bacillati</taxon>
        <taxon>Bacillota</taxon>
        <taxon>Bacilli</taxon>
        <taxon>Bacillales</taxon>
        <taxon>Alicyclobacillaceae</taxon>
        <taxon>Tumebacillus</taxon>
    </lineage>
</organism>